<keyword evidence="1 3" id="KW-0378">Hydrolase</keyword>
<gene>
    <name evidence="7" type="ORF">H9659_12195</name>
</gene>
<feature type="active site" description="Proton donor" evidence="3">
    <location>
        <position position="311"/>
    </location>
</feature>
<dbReference type="Gene3D" id="3.30.379.10">
    <property type="entry name" value="Chitobiase/beta-hexosaminidase domain 2-like"/>
    <property type="match status" value="1"/>
</dbReference>
<evidence type="ECO:0000256" key="1">
    <source>
        <dbReference type="ARBA" id="ARBA00022801"/>
    </source>
</evidence>
<dbReference type="Gene3D" id="2.60.40.10">
    <property type="entry name" value="Immunoglobulins"/>
    <property type="match status" value="1"/>
</dbReference>
<dbReference type="InterPro" id="IPR054470">
    <property type="entry name" value="FIMAH_dom"/>
</dbReference>
<dbReference type="InterPro" id="IPR000421">
    <property type="entry name" value="FA58C"/>
</dbReference>
<dbReference type="PROSITE" id="PS50022">
    <property type="entry name" value="FA58C_3"/>
    <property type="match status" value="1"/>
</dbReference>
<evidence type="ECO:0000256" key="2">
    <source>
        <dbReference type="ARBA" id="ARBA00023295"/>
    </source>
</evidence>
<keyword evidence="4" id="KW-0732">Signal</keyword>
<dbReference type="SUPFAM" id="SSF51445">
    <property type="entry name" value="(Trans)glycosidases"/>
    <property type="match status" value="1"/>
</dbReference>
<name>A0ABR8PLP0_9BACL</name>
<evidence type="ECO:0000259" key="6">
    <source>
        <dbReference type="PROSITE" id="PS52009"/>
    </source>
</evidence>
<dbReference type="Pfam" id="PF07554">
    <property type="entry name" value="FIVAR"/>
    <property type="match status" value="1"/>
</dbReference>
<dbReference type="Pfam" id="PF22888">
    <property type="entry name" value="FIMAH"/>
    <property type="match status" value="1"/>
</dbReference>
<dbReference type="Proteomes" id="UP000659496">
    <property type="component" value="Unassembled WGS sequence"/>
</dbReference>
<organism evidence="7 8">
    <name type="scientific">Sporosarcina gallistercoris</name>
    <dbReference type="NCBI Taxonomy" id="2762245"/>
    <lineage>
        <taxon>Bacteria</taxon>
        <taxon>Bacillati</taxon>
        <taxon>Bacillota</taxon>
        <taxon>Bacilli</taxon>
        <taxon>Bacillales</taxon>
        <taxon>Caryophanaceae</taxon>
        <taxon>Sporosarcina</taxon>
    </lineage>
</organism>
<keyword evidence="2 3" id="KW-0326">Glycosidase</keyword>
<dbReference type="InterPro" id="IPR008979">
    <property type="entry name" value="Galactose-bd-like_sf"/>
</dbReference>
<dbReference type="EMBL" id="JACSQY010000009">
    <property type="protein sequence ID" value="MBD7909087.1"/>
    <property type="molecule type" value="Genomic_DNA"/>
</dbReference>
<evidence type="ECO:0000313" key="7">
    <source>
        <dbReference type="EMBL" id="MBD7909087.1"/>
    </source>
</evidence>
<evidence type="ECO:0000256" key="3">
    <source>
        <dbReference type="PROSITE-ProRule" id="PRU01353"/>
    </source>
</evidence>
<accession>A0ABR8PLP0</accession>
<dbReference type="SUPFAM" id="SSF55545">
    <property type="entry name" value="beta-N-acetylhexosaminidase-like domain"/>
    <property type="match status" value="1"/>
</dbReference>
<keyword evidence="8" id="KW-1185">Reference proteome</keyword>
<dbReference type="Pfam" id="PF07555">
    <property type="entry name" value="NAGidase"/>
    <property type="match status" value="1"/>
</dbReference>
<dbReference type="InterPro" id="IPR051822">
    <property type="entry name" value="Glycosyl_Hydrolase_84"/>
</dbReference>
<sequence>MKRSKKSIGSLTLACIMFVSAVIGSVGITGIDVVHAAEPAGDMKPYTIYPNPYEISYSGQHFDVSDSVNVIYESQVDQYTKNRVEELLSSKGVKFSESAEIVADKTNFLVGLHQSGESVDTYFKENQLTDETILAKLDANIVSVKKNVIAVLGKDVDSAFYGVTTLKHIFKQMQNSTIEELTIKDYADVKGRGFIEGYYGEPWSNEDRADLMTFGGDFKMNSYIYAPKDDPKHNGKWRELYTQEELVKLSQLAEAGNASKTRFVYTLHPFMNNAIRFNTEENYQQDLAIIKEKFTQLMDSGVRKFGILADDAGVPPQGAETYVRLMTDLTNWLVEKQADYDGLVTDMIFCPNDYMGWGQSAQIQTLRKLPKSVSLVQTGGKVWGEVSNNFTSTFTNNAGRGPYLWINWPCTDNSKQHLIMGGQEVFLQPNVDPENIEGIVLNPMQQSEPSKVAIFANADYAWNIWSSSEEADQNWNDAFAYVDHANNNETAASNALKELSKHMINQNMDSRVAKLEESVELAPKLNAFKASLGKEPITDKASALIAEFEIIRDAARTYRENPGNARTRDQIIYWLDSAEDTANAAISLLKAEIAHEQGDKAAVWENYSQGQAAFDSSKNHPFRYIDHYQYAEVGVQHIVPFVKTLLNDVSSKVQSIVNPDLNTARVITNRTDTPAGDLKNLLDNNTNTDVVYKNPSSIAAGTYIGVLYEKSFTLNSARFELGRIGNDNDTFTASKLQYTVDGDTWVDVEGKVYGHVKQVAEDNLNLKVKGVRLIATENREGTWFGVKDIVVNEQQDETEVFESTLIVPEHFKIYQGTEANLFDGNDTTFVWYNPSGTVKDTSVAGDYIGVDLLKVRELGKVSFDIGRDNVDKWTDYQLEYSTDNVTYTKFKEYKGKASGMDKIAEDLTGIQARYVRIKNLKDVPVWLKFSGIQVEAAKKDSGFTYTNNEAYKGISSQHTLEKTSLSPTQDITLQSNEYIGVKLERIKELANVAATETSRKLTLQASANGVEWVTPAEGTLARYVRLVNETDEAVTFNLDAFDVTSKELHGPEFVGTTMGIAPTYSENDSRKKGTLLNLFDKNYGTKTIFADYQRKGETITYSVGEPRVFNSLRVYNDENDVNYIRDAKVQVSMDNETWTDVATLGDGQDNLAGGKPDYADKIRDGYTHDSVNPGNYYFGNDAIGGIEAKYIRIIYTANYPTRFAHINEILINGGEFVKTDNNPTYAADPIEEEGFGPDRLFDGDLTTAFKPNMTDRTDGSLTVRLSEKTDATAITIVQGSKNISNATVSARVGTEQWVELGTLDSSLNTFYNSSYDHIFEIKLSWGDIQPLIYEMNISNNQDLVEKVTKEALAASIEEAEKKEQADYTAESWEVLSKALLEAKAVNQKPDATQAEVDQAVTNLTAALDNLAVNPLTLELEVENATITAGEELDLRSLITRALDSKGNDATQTVVIDSRDFDNQLPGTYKITFTLSEDGVEDAIKTSTVTVEKGASLPITEIADLLTLLEQYEESGDILDKKAGSELEKQIKKIEETATKHKDKDKDKKDEEKRNEKVIHELNKFKSLLDKQLRKNQITEAAHLGLTQGADTLIANRQE</sequence>
<feature type="domain" description="GH84" evidence="6">
    <location>
        <begin position="190"/>
        <end position="465"/>
    </location>
</feature>
<protein>
    <submittedName>
        <fullName evidence="7">Beta-N-acetylglucosaminidase domain-containing protein</fullName>
    </submittedName>
</protein>
<dbReference type="PANTHER" id="PTHR13170">
    <property type="entry name" value="O-GLCNACASE"/>
    <property type="match status" value="1"/>
</dbReference>
<dbReference type="SUPFAM" id="SSF49785">
    <property type="entry name" value="Galactose-binding domain-like"/>
    <property type="match status" value="3"/>
</dbReference>
<dbReference type="InterPro" id="IPR011496">
    <property type="entry name" value="O-GlcNAcase_cat"/>
</dbReference>
<dbReference type="PANTHER" id="PTHR13170:SF16">
    <property type="entry name" value="PROTEIN O-GLCNACASE"/>
    <property type="match status" value="1"/>
</dbReference>
<comment type="caution">
    <text evidence="7">The sequence shown here is derived from an EMBL/GenBank/DDBJ whole genome shotgun (WGS) entry which is preliminary data.</text>
</comment>
<dbReference type="InterPro" id="IPR013783">
    <property type="entry name" value="Ig-like_fold"/>
</dbReference>
<evidence type="ECO:0000313" key="8">
    <source>
        <dbReference type="Proteomes" id="UP000659496"/>
    </source>
</evidence>
<dbReference type="Gene3D" id="1.20.58.460">
    <property type="entry name" value="Hyaluronidase post-catalytic domain-like"/>
    <property type="match status" value="1"/>
</dbReference>
<reference evidence="7 8" key="1">
    <citation type="submission" date="2020-08" db="EMBL/GenBank/DDBJ databases">
        <title>A Genomic Blueprint of the Chicken Gut Microbiome.</title>
        <authorList>
            <person name="Gilroy R."/>
            <person name="Ravi A."/>
            <person name="Getino M."/>
            <person name="Pursley I."/>
            <person name="Horton D.L."/>
            <person name="Alikhan N.-F."/>
            <person name="Baker D."/>
            <person name="Gharbi K."/>
            <person name="Hall N."/>
            <person name="Watson M."/>
            <person name="Adriaenssens E.M."/>
            <person name="Foster-Nyarko E."/>
            <person name="Jarju S."/>
            <person name="Secka A."/>
            <person name="Antonio M."/>
            <person name="Oren A."/>
            <person name="Chaudhuri R."/>
            <person name="La Ragione R.M."/>
            <person name="Hildebrand F."/>
            <person name="Pallen M.J."/>
        </authorList>
    </citation>
    <scope>NUCLEOTIDE SEQUENCE [LARGE SCALE GENOMIC DNA]</scope>
    <source>
        <strain evidence="7 8">Sa3CUA8</strain>
    </source>
</reference>
<comment type="similarity">
    <text evidence="3">Belongs to the glycosyl hydrolase 84 family.</text>
</comment>
<dbReference type="Pfam" id="PF00754">
    <property type="entry name" value="F5_F8_type_C"/>
    <property type="match status" value="2"/>
</dbReference>
<dbReference type="RefSeq" id="WP_191690869.1">
    <property type="nucleotide sequence ID" value="NZ_JACSQY010000009.1"/>
</dbReference>
<dbReference type="InterPro" id="IPR029018">
    <property type="entry name" value="Hex-like_dom2"/>
</dbReference>
<dbReference type="Gene3D" id="2.60.120.260">
    <property type="entry name" value="Galactose-binding domain-like"/>
    <property type="match status" value="3"/>
</dbReference>
<evidence type="ECO:0000256" key="4">
    <source>
        <dbReference type="SAM" id="SignalP"/>
    </source>
</evidence>
<feature type="chain" id="PRO_5045440960" evidence="4">
    <location>
        <begin position="22"/>
        <end position="1598"/>
    </location>
</feature>
<dbReference type="Pfam" id="PF02838">
    <property type="entry name" value="Glyco_hydro_20b"/>
    <property type="match status" value="1"/>
</dbReference>
<dbReference type="PROSITE" id="PS52009">
    <property type="entry name" value="GH84"/>
    <property type="match status" value="1"/>
</dbReference>
<dbReference type="Gene3D" id="1.20.1270.70">
    <property type="entry name" value="Designed single chain three-helix bundle"/>
    <property type="match status" value="1"/>
</dbReference>
<dbReference type="InterPro" id="IPR017853">
    <property type="entry name" value="GH"/>
</dbReference>
<evidence type="ECO:0000259" key="5">
    <source>
        <dbReference type="PROSITE" id="PS50022"/>
    </source>
</evidence>
<proteinExistence type="inferred from homology"/>
<feature type="domain" description="F5/8 type C" evidence="5">
    <location>
        <begin position="786"/>
        <end position="939"/>
    </location>
</feature>
<feature type="signal peptide" evidence="4">
    <location>
        <begin position="1"/>
        <end position="21"/>
    </location>
</feature>
<dbReference type="SUPFAM" id="SSF140657">
    <property type="entry name" value="Hyaluronidase post-catalytic domain-like"/>
    <property type="match status" value="1"/>
</dbReference>
<dbReference type="Gene3D" id="3.20.20.80">
    <property type="entry name" value="Glycosidases"/>
    <property type="match status" value="1"/>
</dbReference>
<dbReference type="InterPro" id="IPR015882">
    <property type="entry name" value="HEX_bac_N"/>
</dbReference>